<name>A0A7C8MDR7_9PLEO</name>
<dbReference type="PROSITE" id="PS00463">
    <property type="entry name" value="ZN2_CY6_FUNGAL_1"/>
    <property type="match status" value="1"/>
</dbReference>
<dbReference type="SMART" id="SM00066">
    <property type="entry name" value="GAL4"/>
    <property type="match status" value="1"/>
</dbReference>
<keyword evidence="1" id="KW-0539">Nucleus</keyword>
<dbReference type="GO" id="GO:0000981">
    <property type="term" value="F:DNA-binding transcription factor activity, RNA polymerase II-specific"/>
    <property type="evidence" value="ECO:0007669"/>
    <property type="project" value="InterPro"/>
</dbReference>
<dbReference type="SUPFAM" id="SSF57701">
    <property type="entry name" value="Zn2/Cys6 DNA-binding domain"/>
    <property type="match status" value="1"/>
</dbReference>
<dbReference type="GO" id="GO:0008270">
    <property type="term" value="F:zinc ion binding"/>
    <property type="evidence" value="ECO:0007669"/>
    <property type="project" value="InterPro"/>
</dbReference>
<dbReference type="PROSITE" id="PS50048">
    <property type="entry name" value="ZN2_CY6_FUNGAL_2"/>
    <property type="match status" value="1"/>
</dbReference>
<evidence type="ECO:0000313" key="4">
    <source>
        <dbReference type="EMBL" id="KAF2870802.1"/>
    </source>
</evidence>
<dbReference type="Pfam" id="PF00172">
    <property type="entry name" value="Zn_clus"/>
    <property type="match status" value="1"/>
</dbReference>
<proteinExistence type="predicted"/>
<accession>A0A7C8MDR7</accession>
<dbReference type="CDD" id="cd00067">
    <property type="entry name" value="GAL4"/>
    <property type="match status" value="1"/>
</dbReference>
<feature type="compositionally biased region" description="Low complexity" evidence="2">
    <location>
        <begin position="100"/>
        <end position="110"/>
    </location>
</feature>
<feature type="domain" description="Zn(2)-C6 fungal-type" evidence="3">
    <location>
        <begin position="35"/>
        <end position="63"/>
    </location>
</feature>
<dbReference type="InterPro" id="IPR001138">
    <property type="entry name" value="Zn2Cys6_DnaBD"/>
</dbReference>
<keyword evidence="5" id="KW-1185">Reference proteome</keyword>
<sequence length="359" mass="40013">MNQASKSEPTSNLPTQGSPYKHNPYARMSSRRAIACTICAKAKTKCDKAVPSCSRCTAKGLQCEPRSTRRTSDSNYRNPKRHIVSPKRFPTAANSVPGLSRHSSPRSIPSSDRHQLVRAVTHMDIHHAAKMGHPHANFTGFNMLTPLQTYSPQIIEDCYSTYSSSPEQHMTAFSHPMETKNNYITSGRLTPQTPEPFSYHEPLPIMDSFEYMHPTTWSEDGHTPIGLGFESDIPGMMPSDMWTTPEPEGSATPMGHMRAYESPAGDSPASMNVWQQPSLSASPPLEVQRGVPSLSVSECSTQDFESPNIVQNEWQNYRPNPNHMVMGKSNTSTIYYDDVKTIQKSGQWEDVLISRSSTF</sequence>
<dbReference type="Proteomes" id="UP000481861">
    <property type="component" value="Unassembled WGS sequence"/>
</dbReference>
<feature type="compositionally biased region" description="Polar residues" evidence="2">
    <location>
        <begin position="1"/>
        <end position="18"/>
    </location>
</feature>
<dbReference type="OrthoDB" id="40579at2759"/>
<evidence type="ECO:0000313" key="5">
    <source>
        <dbReference type="Proteomes" id="UP000481861"/>
    </source>
</evidence>
<gene>
    <name evidence="4" type="ORF">BDV95DRAFT_68687</name>
</gene>
<evidence type="ECO:0000256" key="2">
    <source>
        <dbReference type="SAM" id="MobiDB-lite"/>
    </source>
</evidence>
<evidence type="ECO:0000256" key="1">
    <source>
        <dbReference type="ARBA" id="ARBA00023242"/>
    </source>
</evidence>
<dbReference type="PRINTS" id="PR00755">
    <property type="entry name" value="AFLATOXINBRP"/>
</dbReference>
<reference evidence="4 5" key="1">
    <citation type="submission" date="2020-01" db="EMBL/GenBank/DDBJ databases">
        <authorList>
            <consortium name="DOE Joint Genome Institute"/>
            <person name="Haridas S."/>
            <person name="Albert R."/>
            <person name="Binder M."/>
            <person name="Bloem J."/>
            <person name="Labutti K."/>
            <person name="Salamov A."/>
            <person name="Andreopoulos B."/>
            <person name="Baker S.E."/>
            <person name="Barry K."/>
            <person name="Bills G."/>
            <person name="Bluhm B.H."/>
            <person name="Cannon C."/>
            <person name="Castanera R."/>
            <person name="Culley D.E."/>
            <person name="Daum C."/>
            <person name="Ezra D."/>
            <person name="Gonzalez J.B."/>
            <person name="Henrissat B."/>
            <person name="Kuo A."/>
            <person name="Liang C."/>
            <person name="Lipzen A."/>
            <person name="Lutzoni F."/>
            <person name="Magnuson J."/>
            <person name="Mondo S."/>
            <person name="Nolan M."/>
            <person name="Ohm R."/>
            <person name="Pangilinan J."/>
            <person name="Park H.-J.H."/>
            <person name="Ramirez L."/>
            <person name="Alfaro M."/>
            <person name="Sun H."/>
            <person name="Tritt A."/>
            <person name="Yoshinaga Y."/>
            <person name="Zwiers L.-H.L."/>
            <person name="Turgeon B.G."/>
            <person name="Goodwin S.B."/>
            <person name="Spatafora J.W."/>
            <person name="Crous P.W."/>
            <person name="Grigoriev I.V."/>
        </authorList>
    </citation>
    <scope>NUCLEOTIDE SEQUENCE [LARGE SCALE GENOMIC DNA]</scope>
    <source>
        <strain evidence="4 5">CBS 611.86</strain>
    </source>
</reference>
<organism evidence="4 5">
    <name type="scientific">Massariosphaeria phaeospora</name>
    <dbReference type="NCBI Taxonomy" id="100035"/>
    <lineage>
        <taxon>Eukaryota</taxon>
        <taxon>Fungi</taxon>
        <taxon>Dikarya</taxon>
        <taxon>Ascomycota</taxon>
        <taxon>Pezizomycotina</taxon>
        <taxon>Dothideomycetes</taxon>
        <taxon>Pleosporomycetidae</taxon>
        <taxon>Pleosporales</taxon>
        <taxon>Pleosporales incertae sedis</taxon>
        <taxon>Massariosphaeria</taxon>
    </lineage>
</organism>
<feature type="region of interest" description="Disordered" evidence="2">
    <location>
        <begin position="1"/>
        <end position="26"/>
    </location>
</feature>
<feature type="region of interest" description="Disordered" evidence="2">
    <location>
        <begin position="64"/>
        <end position="111"/>
    </location>
</feature>
<dbReference type="AlphaFoldDB" id="A0A7C8MDR7"/>
<dbReference type="Gene3D" id="4.10.240.10">
    <property type="entry name" value="Zn(2)-C6 fungal-type DNA-binding domain"/>
    <property type="match status" value="1"/>
</dbReference>
<protein>
    <recommendedName>
        <fullName evidence="3">Zn(2)-C6 fungal-type domain-containing protein</fullName>
    </recommendedName>
</protein>
<comment type="caution">
    <text evidence="4">The sequence shown here is derived from an EMBL/GenBank/DDBJ whole genome shotgun (WGS) entry which is preliminary data.</text>
</comment>
<dbReference type="InterPro" id="IPR036864">
    <property type="entry name" value="Zn2-C6_fun-type_DNA-bd_sf"/>
</dbReference>
<evidence type="ECO:0000259" key="3">
    <source>
        <dbReference type="PROSITE" id="PS50048"/>
    </source>
</evidence>
<dbReference type="EMBL" id="JAADJZ010000013">
    <property type="protein sequence ID" value="KAF2870802.1"/>
    <property type="molecule type" value="Genomic_DNA"/>
</dbReference>